<accession>A0A8J5CGE7</accession>
<dbReference type="EMBL" id="JACEEZ010011934">
    <property type="protein sequence ID" value="KAG0721023.1"/>
    <property type="molecule type" value="Genomic_DNA"/>
</dbReference>
<organism evidence="1 2">
    <name type="scientific">Chionoecetes opilio</name>
    <name type="common">Atlantic snow crab</name>
    <name type="synonym">Cancer opilio</name>
    <dbReference type="NCBI Taxonomy" id="41210"/>
    <lineage>
        <taxon>Eukaryota</taxon>
        <taxon>Metazoa</taxon>
        <taxon>Ecdysozoa</taxon>
        <taxon>Arthropoda</taxon>
        <taxon>Crustacea</taxon>
        <taxon>Multicrustacea</taxon>
        <taxon>Malacostraca</taxon>
        <taxon>Eumalacostraca</taxon>
        <taxon>Eucarida</taxon>
        <taxon>Decapoda</taxon>
        <taxon>Pleocyemata</taxon>
        <taxon>Brachyura</taxon>
        <taxon>Eubrachyura</taxon>
        <taxon>Majoidea</taxon>
        <taxon>Majidae</taxon>
        <taxon>Chionoecetes</taxon>
    </lineage>
</organism>
<name>A0A8J5CGE7_CHIOP</name>
<reference evidence="1" key="1">
    <citation type="submission" date="2020-07" db="EMBL/GenBank/DDBJ databases">
        <title>The High-quality genome of the commercially important snow crab, Chionoecetes opilio.</title>
        <authorList>
            <person name="Jeong J.-H."/>
            <person name="Ryu S."/>
        </authorList>
    </citation>
    <scope>NUCLEOTIDE SEQUENCE</scope>
    <source>
        <strain evidence="1">MADBK_172401_WGS</strain>
        <tissue evidence="1">Digestive gland</tissue>
    </source>
</reference>
<proteinExistence type="predicted"/>
<dbReference type="Proteomes" id="UP000770661">
    <property type="component" value="Unassembled WGS sequence"/>
</dbReference>
<comment type="caution">
    <text evidence="1">The sequence shown here is derived from an EMBL/GenBank/DDBJ whole genome shotgun (WGS) entry which is preliminary data.</text>
</comment>
<evidence type="ECO:0000313" key="2">
    <source>
        <dbReference type="Proteomes" id="UP000770661"/>
    </source>
</evidence>
<protein>
    <submittedName>
        <fullName evidence="1">Uncharacterized protein</fullName>
    </submittedName>
</protein>
<dbReference type="AlphaFoldDB" id="A0A8J5CGE7"/>
<keyword evidence="2" id="KW-1185">Reference proteome</keyword>
<sequence>MGGSASTACNQWCQAAQLEGPPGNNCPRYSAQRAISPSMSDTRRPSAFQIALAQEGDFGTELFRARPTRAHMATDTPERKNPPVASRYCYCVCDKRDLNTLECAAGCSRKMLEGVCQEPLLPSSMGASPQQHQ</sequence>
<gene>
    <name evidence="1" type="ORF">GWK47_047295</name>
</gene>
<evidence type="ECO:0000313" key="1">
    <source>
        <dbReference type="EMBL" id="KAG0721023.1"/>
    </source>
</evidence>